<proteinExistence type="predicted"/>
<dbReference type="Proteomes" id="UP000001064">
    <property type="component" value="Unassembled WGS sequence"/>
</dbReference>
<accession>F1A364</accession>
<dbReference type="KEGG" id="dpp:DICPUDRAFT_8781"/>
<organism evidence="2 3">
    <name type="scientific">Dictyostelium purpureum</name>
    <name type="common">Slime mold</name>
    <dbReference type="NCBI Taxonomy" id="5786"/>
    <lineage>
        <taxon>Eukaryota</taxon>
        <taxon>Amoebozoa</taxon>
        <taxon>Evosea</taxon>
        <taxon>Eumycetozoa</taxon>
        <taxon>Dictyostelia</taxon>
        <taxon>Dictyosteliales</taxon>
        <taxon>Dictyosteliaceae</taxon>
        <taxon>Dictyostelium</taxon>
    </lineage>
</organism>
<dbReference type="EMBL" id="GL871442">
    <property type="protein sequence ID" value="EGC29365.1"/>
    <property type="molecule type" value="Genomic_DNA"/>
</dbReference>
<dbReference type="VEuPathDB" id="AmoebaDB:DICPUDRAFT_8781"/>
<reference evidence="3" key="1">
    <citation type="journal article" date="2011" name="Genome Biol.">
        <title>Comparative genomics of the social amoebae Dictyostelium discoideum and Dictyostelium purpureum.</title>
        <authorList>
            <consortium name="US DOE Joint Genome Institute (JGI-PGF)"/>
            <person name="Sucgang R."/>
            <person name="Kuo A."/>
            <person name="Tian X."/>
            <person name="Salerno W."/>
            <person name="Parikh A."/>
            <person name="Feasley C.L."/>
            <person name="Dalin E."/>
            <person name="Tu H."/>
            <person name="Huang E."/>
            <person name="Barry K."/>
            <person name="Lindquist E."/>
            <person name="Shapiro H."/>
            <person name="Bruce D."/>
            <person name="Schmutz J."/>
            <person name="Salamov A."/>
            <person name="Fey P."/>
            <person name="Gaudet P."/>
            <person name="Anjard C."/>
            <person name="Babu M.M."/>
            <person name="Basu S."/>
            <person name="Bushmanova Y."/>
            <person name="van der Wel H."/>
            <person name="Katoh-Kurasawa M."/>
            <person name="Dinh C."/>
            <person name="Coutinho P.M."/>
            <person name="Saito T."/>
            <person name="Elias M."/>
            <person name="Schaap P."/>
            <person name="Kay R.R."/>
            <person name="Henrissat B."/>
            <person name="Eichinger L."/>
            <person name="Rivero F."/>
            <person name="Putnam N.H."/>
            <person name="West C.M."/>
            <person name="Loomis W.F."/>
            <person name="Chisholm R.L."/>
            <person name="Shaulsky G."/>
            <person name="Strassmann J.E."/>
            <person name="Queller D.C."/>
            <person name="Kuspa A."/>
            <person name="Grigoriev I.V."/>
        </authorList>
    </citation>
    <scope>NUCLEOTIDE SEQUENCE [LARGE SCALE GENOMIC DNA]</scope>
    <source>
        <strain evidence="3">QSDP1</strain>
    </source>
</reference>
<sequence>HSIKELKSNLLNLNKEIEKLENENETVTEELNQFKENESKLKIRIENKDSLLEDFKRKQKESEGEIKRLEEERIKQLEQAQFEQLEKFNREKDLLSNQIEMEKQNHTESTYQLKSQLESKQLENNSLLDKIKEKSQEFSVIEKELEQEKLAQSQLKEQLSNLTAEENNKELSEKFKAEHQMVLE</sequence>
<feature type="non-terminal residue" evidence="2">
    <location>
        <position position="184"/>
    </location>
</feature>
<gene>
    <name evidence="2" type="ORF">DICPUDRAFT_8781</name>
</gene>
<evidence type="ECO:0000313" key="2">
    <source>
        <dbReference type="EMBL" id="EGC29365.1"/>
    </source>
</evidence>
<feature type="region of interest" description="Disordered" evidence="1">
    <location>
        <begin position="160"/>
        <end position="184"/>
    </location>
</feature>
<keyword evidence="3" id="KW-1185">Reference proteome</keyword>
<feature type="non-terminal residue" evidence="2">
    <location>
        <position position="1"/>
    </location>
</feature>
<evidence type="ECO:0000313" key="3">
    <source>
        <dbReference type="Proteomes" id="UP000001064"/>
    </source>
</evidence>
<dbReference type="AlphaFoldDB" id="F1A364"/>
<name>F1A364_DICPU</name>
<dbReference type="InParanoid" id="F1A364"/>
<feature type="compositionally biased region" description="Basic and acidic residues" evidence="1">
    <location>
        <begin position="166"/>
        <end position="184"/>
    </location>
</feature>
<protein>
    <submittedName>
        <fullName evidence="2">Uncharacterized protein</fullName>
    </submittedName>
</protein>
<dbReference type="GeneID" id="10505424"/>
<dbReference type="RefSeq" id="XP_003294109.1">
    <property type="nucleotide sequence ID" value="XM_003294061.1"/>
</dbReference>
<evidence type="ECO:0000256" key="1">
    <source>
        <dbReference type="SAM" id="MobiDB-lite"/>
    </source>
</evidence>